<name>A0A8S5SPX6_9CAUD</name>
<dbReference type="EMBL" id="BK032647">
    <property type="protein sequence ID" value="DAF53117.1"/>
    <property type="molecule type" value="Genomic_DNA"/>
</dbReference>
<sequence length="38" mass="4605">MFLGFIWAKLVFSLEKHKKLNSFFANDEKDYPFAFFLD</sequence>
<accession>A0A8S5SPX6</accession>
<evidence type="ECO:0000313" key="1">
    <source>
        <dbReference type="EMBL" id="DAF53117.1"/>
    </source>
</evidence>
<reference evidence="1" key="1">
    <citation type="journal article" date="2021" name="Proc. Natl. Acad. Sci. U.S.A.">
        <title>A Catalog of Tens of Thousands of Viruses from Human Metagenomes Reveals Hidden Associations with Chronic Diseases.</title>
        <authorList>
            <person name="Tisza M.J."/>
            <person name="Buck C.B."/>
        </authorList>
    </citation>
    <scope>NUCLEOTIDE SEQUENCE</scope>
    <source>
        <strain evidence="1">CtLdn10</strain>
    </source>
</reference>
<proteinExistence type="predicted"/>
<protein>
    <submittedName>
        <fullName evidence="1">Uncharacterized protein</fullName>
    </submittedName>
</protein>
<organism evidence="1">
    <name type="scientific">Siphoviridae sp. ctLdn10</name>
    <dbReference type="NCBI Taxonomy" id="2827847"/>
    <lineage>
        <taxon>Viruses</taxon>
        <taxon>Duplodnaviria</taxon>
        <taxon>Heunggongvirae</taxon>
        <taxon>Uroviricota</taxon>
        <taxon>Caudoviricetes</taxon>
    </lineage>
</organism>